<evidence type="ECO:0000256" key="6">
    <source>
        <dbReference type="SAM" id="MobiDB-lite"/>
    </source>
</evidence>
<feature type="transmembrane region" description="Helical" evidence="7">
    <location>
        <begin position="383"/>
        <end position="402"/>
    </location>
</feature>
<dbReference type="SUPFAM" id="SSF52540">
    <property type="entry name" value="P-loop containing nucleoside triphosphate hydrolases"/>
    <property type="match status" value="1"/>
</dbReference>
<keyword evidence="2" id="KW-0547">Nucleotide-binding</keyword>
<feature type="domain" description="Dynamin N-terminal" evidence="8">
    <location>
        <begin position="63"/>
        <end position="215"/>
    </location>
</feature>
<dbReference type="PANTHER" id="PTHR10465">
    <property type="entry name" value="TRANSMEMBRANE GTPASE FZO1"/>
    <property type="match status" value="1"/>
</dbReference>
<evidence type="ECO:0000313" key="9">
    <source>
        <dbReference type="EMBL" id="VFK11981.1"/>
    </source>
</evidence>
<dbReference type="PANTHER" id="PTHR10465:SF0">
    <property type="entry name" value="SARCALUMENIN"/>
    <property type="match status" value="1"/>
</dbReference>
<reference evidence="9" key="1">
    <citation type="submission" date="2019-02" db="EMBL/GenBank/DDBJ databases">
        <authorList>
            <person name="Gruber-Vodicka R. H."/>
            <person name="Seah K. B. B."/>
        </authorList>
    </citation>
    <scope>NUCLEOTIDE SEQUENCE</scope>
    <source>
        <strain evidence="9">BECK_S313</strain>
    </source>
</reference>
<evidence type="ECO:0000259" key="8">
    <source>
        <dbReference type="Pfam" id="PF00350"/>
    </source>
</evidence>
<protein>
    <submittedName>
        <fullName evidence="9">Dynamin family protein</fullName>
    </submittedName>
</protein>
<dbReference type="GO" id="GO:0008053">
    <property type="term" value="P:mitochondrial fusion"/>
    <property type="evidence" value="ECO:0007669"/>
    <property type="project" value="TreeGrafter"/>
</dbReference>
<evidence type="ECO:0000256" key="3">
    <source>
        <dbReference type="ARBA" id="ARBA00022801"/>
    </source>
</evidence>
<proteinExistence type="predicted"/>
<feature type="compositionally biased region" description="Basic residues" evidence="6">
    <location>
        <begin position="481"/>
        <end position="492"/>
    </location>
</feature>
<evidence type="ECO:0000256" key="4">
    <source>
        <dbReference type="ARBA" id="ARBA00023134"/>
    </source>
</evidence>
<dbReference type="InterPro" id="IPR027417">
    <property type="entry name" value="P-loop_NTPase"/>
</dbReference>
<organism evidence="9">
    <name type="scientific">Candidatus Kentrum sp. LPFa</name>
    <dbReference type="NCBI Taxonomy" id="2126335"/>
    <lineage>
        <taxon>Bacteria</taxon>
        <taxon>Pseudomonadati</taxon>
        <taxon>Pseudomonadota</taxon>
        <taxon>Gammaproteobacteria</taxon>
        <taxon>Candidatus Kentrum</taxon>
    </lineage>
</organism>
<evidence type="ECO:0000256" key="2">
    <source>
        <dbReference type="ARBA" id="ARBA00022741"/>
    </source>
</evidence>
<dbReference type="GO" id="GO:0016020">
    <property type="term" value="C:membrane"/>
    <property type="evidence" value="ECO:0007669"/>
    <property type="project" value="UniProtKB-SubCell"/>
</dbReference>
<evidence type="ECO:0000256" key="5">
    <source>
        <dbReference type="ARBA" id="ARBA00023136"/>
    </source>
</evidence>
<dbReference type="Pfam" id="PF00350">
    <property type="entry name" value="Dynamin_N"/>
    <property type="match status" value="1"/>
</dbReference>
<keyword evidence="5 7" id="KW-0472">Membrane</keyword>
<keyword evidence="7" id="KW-0812">Transmembrane</keyword>
<accession>A0A450W4W1</accession>
<dbReference type="AlphaFoldDB" id="A0A450W4W1"/>
<dbReference type="GO" id="GO:0003924">
    <property type="term" value="F:GTPase activity"/>
    <property type="evidence" value="ECO:0007669"/>
    <property type="project" value="InterPro"/>
</dbReference>
<dbReference type="Gene3D" id="3.40.50.300">
    <property type="entry name" value="P-loop containing nucleotide triphosphate hydrolases"/>
    <property type="match status" value="1"/>
</dbReference>
<dbReference type="EMBL" id="CAADFK010000028">
    <property type="protein sequence ID" value="VFK11981.1"/>
    <property type="molecule type" value="Genomic_DNA"/>
</dbReference>
<gene>
    <name evidence="9" type="ORF">BECKLPF1236B_GA0070989_102816</name>
</gene>
<evidence type="ECO:0000256" key="7">
    <source>
        <dbReference type="SAM" id="Phobius"/>
    </source>
</evidence>
<feature type="transmembrane region" description="Helical" evidence="7">
    <location>
        <begin position="337"/>
        <end position="363"/>
    </location>
</feature>
<keyword evidence="3" id="KW-0378">Hydrolase</keyword>
<comment type="subcellular location">
    <subcellularLocation>
        <location evidence="1">Membrane</location>
    </subcellularLocation>
</comment>
<dbReference type="InterPro" id="IPR027094">
    <property type="entry name" value="Mitofusin_fam"/>
</dbReference>
<name>A0A450W4W1_9GAMM</name>
<feature type="region of interest" description="Disordered" evidence="6">
    <location>
        <begin position="478"/>
        <end position="535"/>
    </location>
</feature>
<keyword evidence="4" id="KW-0342">GTP-binding</keyword>
<keyword evidence="7" id="KW-1133">Transmembrane helix</keyword>
<dbReference type="InterPro" id="IPR045063">
    <property type="entry name" value="Dynamin_N"/>
</dbReference>
<sequence>MENTSPTIIKRRLQRLQVHLEQENPVILEVVKSFKSLDTVAYRLGVLPRNDSFATRVPWWPLVSILGTFSSGKSTFINHYLGQRLQLTGNQAVDDKFTVVCFSSDGVARTLPGLALDADPRFPFYQISTDIEEVSAGEGKRVDAYLQLKTCPSELLRGKIIIDSPGFDADAQRTSTLRITDQIIDLSDLVLVMFDARHPEPGAMQDSLEHLVTNTISRPDSNKFLYILNQIDATAREDNPEEVFAAWQRALAQVGLTAGRFYRIYSPDAAIPIEDENRRVRFEEKRDMDLAEIHHRMAQVEVERAYRIIGVLEKTAKRIRDDFVPKIMAAKKIWKRYTLLSEAIVFAVLLLGLLGFSLIAGYWEGFRFLPPSWLEWLTATWSRTGVTISVVLLIVGYLHFILRRITARFVTAGLRRKTDPEETRNAVIQGFGKNTRAWASLFGAKPVGWTRWTEKRINSVLQDCDNYVEQLNSLYADPSGKKGKRRISRKFTKSPISSAPVPPEMPDIGSNAAQKDKSETSTEDAPIPETKGANA</sequence>
<dbReference type="GO" id="GO:0005525">
    <property type="term" value="F:GTP binding"/>
    <property type="evidence" value="ECO:0007669"/>
    <property type="project" value="UniProtKB-KW"/>
</dbReference>
<evidence type="ECO:0000256" key="1">
    <source>
        <dbReference type="ARBA" id="ARBA00004370"/>
    </source>
</evidence>